<evidence type="ECO:0000313" key="5">
    <source>
        <dbReference type="EMBL" id="ALU25173.1"/>
    </source>
</evidence>
<dbReference type="eggNOG" id="COG2972">
    <property type="taxonomic scope" value="Bacteria"/>
</dbReference>
<reference evidence="5 6" key="1">
    <citation type="journal article" date="2016" name="J. Zhejiang Univ. Sci. B">
        <title>Antibiotic resistance mechanisms of Myroides sp.</title>
        <authorList>
            <person name="Hu S."/>
            <person name="Yuan S."/>
            <person name="Qu H."/>
            <person name="Jiang T."/>
            <person name="Zhou Y."/>
            <person name="Wang M."/>
            <person name="Ming D."/>
        </authorList>
    </citation>
    <scope>NUCLEOTIDE SEQUENCE [LARGE SCALE GENOMIC DNA]</scope>
    <source>
        <strain evidence="5 6">PR63039</strain>
    </source>
</reference>
<comment type="subcellular location">
    <subcellularLocation>
        <location evidence="1">Membrane</location>
        <topology evidence="1">Multi-pass membrane protein</topology>
    </subcellularLocation>
</comment>
<dbReference type="AlphaFoldDB" id="A0A0U3G5A2"/>
<protein>
    <submittedName>
        <fullName evidence="5">Histidine kinase</fullName>
    </submittedName>
</protein>
<gene>
    <name evidence="5" type="ORF">AS202_02925</name>
</gene>
<evidence type="ECO:0000256" key="3">
    <source>
        <dbReference type="ARBA" id="ARBA00022989"/>
    </source>
</evidence>
<dbReference type="GO" id="GO:0016020">
    <property type="term" value="C:membrane"/>
    <property type="evidence" value="ECO:0007669"/>
    <property type="project" value="UniProtKB-SubCell"/>
</dbReference>
<evidence type="ECO:0000256" key="4">
    <source>
        <dbReference type="ARBA" id="ARBA00023136"/>
    </source>
</evidence>
<dbReference type="Proteomes" id="UP000069030">
    <property type="component" value="Chromosome"/>
</dbReference>
<dbReference type="InterPro" id="IPR036890">
    <property type="entry name" value="HATPase_C_sf"/>
</dbReference>
<keyword evidence="5" id="KW-0418">Kinase</keyword>
<keyword evidence="3" id="KW-1133">Transmembrane helix</keyword>
<proteinExistence type="predicted"/>
<accession>A0A0U3G5A2</accession>
<dbReference type="InterPro" id="IPR035906">
    <property type="entry name" value="MetI-like_sf"/>
</dbReference>
<dbReference type="KEGG" id="mod:AS202_02925"/>
<dbReference type="InterPro" id="IPR050640">
    <property type="entry name" value="Bact_2-comp_sensor_kinase"/>
</dbReference>
<keyword evidence="5" id="KW-0808">Transferase</keyword>
<organism evidence="5 6">
    <name type="scientific">Myroides odoratimimus</name>
    <dbReference type="NCBI Taxonomy" id="76832"/>
    <lineage>
        <taxon>Bacteria</taxon>
        <taxon>Pseudomonadati</taxon>
        <taxon>Bacteroidota</taxon>
        <taxon>Flavobacteriia</taxon>
        <taxon>Flavobacteriales</taxon>
        <taxon>Flavobacteriaceae</taxon>
        <taxon>Myroides</taxon>
    </lineage>
</organism>
<keyword evidence="2" id="KW-0812">Transmembrane</keyword>
<dbReference type="SUPFAM" id="SSF55874">
    <property type="entry name" value="ATPase domain of HSP90 chaperone/DNA topoisomerase II/histidine kinase"/>
    <property type="match status" value="1"/>
</dbReference>
<dbReference type="InterPro" id="IPR010559">
    <property type="entry name" value="Sig_transdc_His_kin_internal"/>
</dbReference>
<evidence type="ECO:0000313" key="6">
    <source>
        <dbReference type="Proteomes" id="UP000069030"/>
    </source>
</evidence>
<evidence type="ECO:0000256" key="1">
    <source>
        <dbReference type="ARBA" id="ARBA00004141"/>
    </source>
</evidence>
<keyword evidence="4" id="KW-0472">Membrane</keyword>
<name>A0A0U3G5A2_9FLAO</name>
<dbReference type="PANTHER" id="PTHR34220:SF7">
    <property type="entry name" value="SENSOR HISTIDINE KINASE YPDA"/>
    <property type="match status" value="1"/>
</dbReference>
<dbReference type="Pfam" id="PF06580">
    <property type="entry name" value="His_kinase"/>
    <property type="match status" value="1"/>
</dbReference>
<dbReference type="GO" id="GO:0000155">
    <property type="term" value="F:phosphorelay sensor kinase activity"/>
    <property type="evidence" value="ECO:0007669"/>
    <property type="project" value="InterPro"/>
</dbReference>
<sequence length="363" mass="42021">MRTMVINWRRHILLATSFGLILSLMISYYSFQDKGMSFFELFGNARFQKATFSSFVLSVLIYLSNFITSTLVCWGIERHEKKIKGQLSKKVSNIAFFINGIITSVTAYYLFLAIMLNIFYGLSFKDFYNGDHMRFGNFLAIVLISVFILLVVFIFAYNDQLRLLELKNKEIEIELQKSQIESMKEQLSPHFLFNNMNVLISTIQEDPVKAEQFARSFSKIYRYVLERLDNTSCALSDEVAFIKDYVYLLNVRYDNAIDFRISDEVMHYSDIQVPTLCLQILIENVVKHNIIPSDGKISVILTVEDNGLVLWNERCAKPKQVDSTGLGLQNLSKRSLLLFKQDIVIKDLEDSFSVRIPLVRKDS</sequence>
<dbReference type="SUPFAM" id="SSF161098">
    <property type="entry name" value="MetI-like"/>
    <property type="match status" value="1"/>
</dbReference>
<dbReference type="EMBL" id="CP013690">
    <property type="protein sequence ID" value="ALU25173.1"/>
    <property type="molecule type" value="Genomic_DNA"/>
</dbReference>
<dbReference type="PANTHER" id="PTHR34220">
    <property type="entry name" value="SENSOR HISTIDINE KINASE YPDA"/>
    <property type="match status" value="1"/>
</dbReference>
<evidence type="ECO:0000256" key="2">
    <source>
        <dbReference type="ARBA" id="ARBA00022692"/>
    </source>
</evidence>